<evidence type="ECO:0000256" key="7">
    <source>
        <dbReference type="PIRNR" id="PIRNR000296"/>
    </source>
</evidence>
<comment type="function">
    <text evidence="7">Has an organic peroxide-dependent peroxidase activity.</text>
</comment>
<dbReference type="PROSITE" id="PS51402">
    <property type="entry name" value="CATALASE_3"/>
    <property type="match status" value="1"/>
</dbReference>
<dbReference type="RefSeq" id="WP_182944211.1">
    <property type="nucleotide sequence ID" value="NZ_JABEQH010000018.1"/>
</dbReference>
<protein>
    <recommendedName>
        <fullName evidence="7">Catalase-related peroxidase</fullName>
        <ecNumber evidence="7">1.11.1.-</ecNumber>
    </recommendedName>
</protein>
<keyword evidence="10" id="KW-1133">Transmembrane helix</keyword>
<gene>
    <name evidence="12" type="ORF">HLH21_13170</name>
</gene>
<dbReference type="GO" id="GO:0020037">
    <property type="term" value="F:heme binding"/>
    <property type="evidence" value="ECO:0007669"/>
    <property type="project" value="InterPro"/>
</dbReference>
<keyword evidence="10" id="KW-0472">Membrane</keyword>
<dbReference type="EMBL" id="JABEQH010000018">
    <property type="protein sequence ID" value="MBB2176862.1"/>
    <property type="molecule type" value="Genomic_DNA"/>
</dbReference>
<name>A0A7W4P491_9PROT</name>
<dbReference type="PANTHER" id="PTHR11465:SF9">
    <property type="entry name" value="CATALASE"/>
    <property type="match status" value="1"/>
</dbReference>
<evidence type="ECO:0000256" key="2">
    <source>
        <dbReference type="ARBA" id="ARBA00022559"/>
    </source>
</evidence>
<dbReference type="PIRSF" id="PIRSF000296">
    <property type="entry name" value="SrpA"/>
    <property type="match status" value="1"/>
</dbReference>
<evidence type="ECO:0000256" key="5">
    <source>
        <dbReference type="ARBA" id="ARBA00023002"/>
    </source>
</evidence>
<proteinExistence type="inferred from homology"/>
<dbReference type="GO" id="GO:0042744">
    <property type="term" value="P:hydrogen peroxide catabolic process"/>
    <property type="evidence" value="ECO:0007669"/>
    <property type="project" value="TreeGrafter"/>
</dbReference>
<keyword evidence="4 7" id="KW-0479">Metal-binding</keyword>
<dbReference type="InterPro" id="IPR020835">
    <property type="entry name" value="Catalase_sf"/>
</dbReference>
<dbReference type="InterPro" id="IPR011614">
    <property type="entry name" value="Catalase_core"/>
</dbReference>
<comment type="cofactor">
    <cofactor evidence="7">
        <name>heme</name>
        <dbReference type="ChEBI" id="CHEBI:30413"/>
    </cofactor>
</comment>
<evidence type="ECO:0000313" key="13">
    <source>
        <dbReference type="Proteomes" id="UP000561066"/>
    </source>
</evidence>
<dbReference type="PANTHER" id="PTHR11465">
    <property type="entry name" value="CATALASE"/>
    <property type="match status" value="1"/>
</dbReference>
<dbReference type="InterPro" id="IPR024168">
    <property type="entry name" value="Catalase_SrpA-type_pred"/>
</dbReference>
<keyword evidence="5 7" id="KW-0560">Oxidoreductase</keyword>
<feature type="binding site" description="axial binding residue" evidence="9">
    <location>
        <position position="344"/>
    </location>
    <ligand>
        <name>heme</name>
        <dbReference type="ChEBI" id="CHEBI:30413"/>
    </ligand>
    <ligandPart>
        <name>Fe</name>
        <dbReference type="ChEBI" id="CHEBI:18248"/>
    </ligandPart>
</feature>
<feature type="active site" evidence="8">
    <location>
        <position position="78"/>
    </location>
</feature>
<accession>A0A7W4P491</accession>
<dbReference type="CDD" id="cd08153">
    <property type="entry name" value="srpA_like"/>
    <property type="match status" value="1"/>
</dbReference>
<dbReference type="SUPFAM" id="SSF56634">
    <property type="entry name" value="Heme-dependent catalase-like"/>
    <property type="match status" value="1"/>
</dbReference>
<evidence type="ECO:0000256" key="4">
    <source>
        <dbReference type="ARBA" id="ARBA00022723"/>
    </source>
</evidence>
<evidence type="ECO:0000256" key="10">
    <source>
        <dbReference type="SAM" id="Phobius"/>
    </source>
</evidence>
<dbReference type="GO" id="GO:0004096">
    <property type="term" value="F:catalase activity"/>
    <property type="evidence" value="ECO:0007669"/>
    <property type="project" value="InterPro"/>
</dbReference>
<reference evidence="12 13" key="1">
    <citation type="submission" date="2020-04" db="EMBL/GenBank/DDBJ databases">
        <title>Description of novel Gluconacetobacter.</title>
        <authorList>
            <person name="Sombolestani A."/>
        </authorList>
    </citation>
    <scope>NUCLEOTIDE SEQUENCE [LARGE SCALE GENOMIC DNA]</scope>
    <source>
        <strain evidence="12 13">LMG 21312</strain>
    </source>
</reference>
<keyword evidence="13" id="KW-1185">Reference proteome</keyword>
<evidence type="ECO:0000259" key="11">
    <source>
        <dbReference type="SMART" id="SM01060"/>
    </source>
</evidence>
<dbReference type="Pfam" id="PF00199">
    <property type="entry name" value="Catalase"/>
    <property type="match status" value="1"/>
</dbReference>
<evidence type="ECO:0000256" key="9">
    <source>
        <dbReference type="PIRSR" id="PIRSR000296-2"/>
    </source>
</evidence>
<feature type="transmembrane region" description="Helical" evidence="10">
    <location>
        <begin position="29"/>
        <end position="51"/>
    </location>
</feature>
<organism evidence="12 13">
    <name type="scientific">Gluconacetobacter johannae</name>
    <dbReference type="NCBI Taxonomy" id="112140"/>
    <lineage>
        <taxon>Bacteria</taxon>
        <taxon>Pseudomonadati</taxon>
        <taxon>Pseudomonadota</taxon>
        <taxon>Alphaproteobacteria</taxon>
        <taxon>Acetobacterales</taxon>
        <taxon>Acetobacteraceae</taxon>
        <taxon>Gluconacetobacter</taxon>
    </lineage>
</organism>
<dbReference type="SMART" id="SM01060">
    <property type="entry name" value="Catalase"/>
    <property type="match status" value="1"/>
</dbReference>
<evidence type="ECO:0000256" key="1">
    <source>
        <dbReference type="ARBA" id="ARBA00005329"/>
    </source>
</evidence>
<dbReference type="GO" id="GO:0046872">
    <property type="term" value="F:metal ion binding"/>
    <property type="evidence" value="ECO:0007669"/>
    <property type="project" value="UniProtKB-KW"/>
</dbReference>
<comment type="similarity">
    <text evidence="1 7">Belongs to the catalase family.</text>
</comment>
<dbReference type="Gene3D" id="2.40.180.10">
    <property type="entry name" value="Catalase core domain"/>
    <property type="match status" value="1"/>
</dbReference>
<dbReference type="InterPro" id="IPR018028">
    <property type="entry name" value="Catalase"/>
</dbReference>
<evidence type="ECO:0000256" key="3">
    <source>
        <dbReference type="ARBA" id="ARBA00022617"/>
    </source>
</evidence>
<sequence length="372" mass="39263">MTEPRSGPRKEGGASGPASLFDPGTLLRLGAIGLVMMGVVTAFAWSAGWLSPRRLTQARMMDALAAVDGVHPGFRRNHAKGVCVAGWFESSGQAASLSKAAVFRPVRSAVIGRFALAGGMPFQADAPAKVRSMALRIMPPDGAEWRMGINDIPVFVARTAREFRDLLLATRPDPATGKPDPARVGPFLAGHPDVARALALVGARPISPGFGDDTYRSLDAFRFINADGVSTPVRWEMAPMQPGGPAGAVTGQDYLFDDLLTALGRHPLSWRLMVTIGAPSDPTADPTLPWPADRRQVEAGTLTLDVAQSEDGGLCTGITYDPLVLPPGIAPSDDPIPAARSAAYMRSFTLRAGEVKLPSAITPAMIAAKERP</sequence>
<keyword evidence="6 7" id="KW-0408">Iron</keyword>
<evidence type="ECO:0000256" key="6">
    <source>
        <dbReference type="ARBA" id="ARBA00023004"/>
    </source>
</evidence>
<keyword evidence="2 7" id="KW-0575">Peroxidase</keyword>
<dbReference type="GO" id="GO:0042542">
    <property type="term" value="P:response to hydrogen peroxide"/>
    <property type="evidence" value="ECO:0007669"/>
    <property type="project" value="TreeGrafter"/>
</dbReference>
<feature type="domain" description="Catalase core" evidence="11">
    <location>
        <begin position="29"/>
        <end position="365"/>
    </location>
</feature>
<keyword evidence="3 7" id="KW-0349">Heme</keyword>
<evidence type="ECO:0000313" key="12">
    <source>
        <dbReference type="EMBL" id="MBB2176862.1"/>
    </source>
</evidence>
<dbReference type="Proteomes" id="UP000561066">
    <property type="component" value="Unassembled WGS sequence"/>
</dbReference>
<dbReference type="EC" id="1.11.1.-" evidence="7"/>
<comment type="caution">
    <text evidence="12">The sequence shown here is derived from an EMBL/GenBank/DDBJ whole genome shotgun (WGS) entry which is preliminary data.</text>
</comment>
<keyword evidence="10" id="KW-0812">Transmembrane</keyword>
<evidence type="ECO:0000256" key="8">
    <source>
        <dbReference type="PIRSR" id="PIRSR000296-1"/>
    </source>
</evidence>
<dbReference type="Gene3D" id="1.20.1280.120">
    <property type="match status" value="1"/>
</dbReference>
<dbReference type="GO" id="GO:0005737">
    <property type="term" value="C:cytoplasm"/>
    <property type="evidence" value="ECO:0007669"/>
    <property type="project" value="TreeGrafter"/>
</dbReference>
<dbReference type="AlphaFoldDB" id="A0A7W4P491"/>